<dbReference type="Proteomes" id="UP000198864">
    <property type="component" value="Unassembled WGS sequence"/>
</dbReference>
<organism evidence="1 2">
    <name type="scientific">Micromonospora saelicesensis</name>
    <dbReference type="NCBI Taxonomy" id="285676"/>
    <lineage>
        <taxon>Bacteria</taxon>
        <taxon>Bacillati</taxon>
        <taxon>Actinomycetota</taxon>
        <taxon>Actinomycetes</taxon>
        <taxon>Micromonosporales</taxon>
        <taxon>Micromonosporaceae</taxon>
        <taxon>Micromonospora</taxon>
    </lineage>
</organism>
<dbReference type="RefSeq" id="WP_091400184.1">
    <property type="nucleotide sequence ID" value="NZ_FMCR01000002.1"/>
</dbReference>
<name>A0A1C4WEJ4_9ACTN</name>
<gene>
    <name evidence="1" type="ORF">GA0070561_2638</name>
</gene>
<evidence type="ECO:0000313" key="1">
    <source>
        <dbReference type="EMBL" id="SCE94667.1"/>
    </source>
</evidence>
<sequence>MDEKTYAAITEMCARLAGRLSDDTLGALRDQYAAGEWDLADATLLLSLAYEVVAISPEERDLIRSFLGDTDNPDLLNVPVIAEVPSPPYRFSPTGPANAPDPTRADTLLSTEAPRRRGHSLHRAWRDPFDGAPDGATWVYVLRVADGTDELKMHSGLTSKLWTSLREKWQLEVVADSSPLTPYQAAALTAAHPVRAARSKGRG</sequence>
<protein>
    <submittedName>
        <fullName evidence="1">Uncharacterized protein</fullName>
    </submittedName>
</protein>
<evidence type="ECO:0000313" key="2">
    <source>
        <dbReference type="Proteomes" id="UP000198864"/>
    </source>
</evidence>
<dbReference type="AlphaFoldDB" id="A0A1C4WEJ4"/>
<reference evidence="1 2" key="1">
    <citation type="submission" date="2016-06" db="EMBL/GenBank/DDBJ databases">
        <authorList>
            <person name="Kjaerup R.B."/>
            <person name="Dalgaard T.S."/>
            <person name="Juul-Madsen H.R."/>
        </authorList>
    </citation>
    <scope>NUCLEOTIDE SEQUENCE [LARGE SCALE GENOMIC DNA]</scope>
    <source>
        <strain evidence="1 2">DSM 44871</strain>
    </source>
</reference>
<dbReference type="STRING" id="285676.GA0070561_2638"/>
<accession>A0A1C4WEJ4</accession>
<proteinExistence type="predicted"/>
<dbReference type="EMBL" id="FMCR01000002">
    <property type="protein sequence ID" value="SCE94667.1"/>
    <property type="molecule type" value="Genomic_DNA"/>
</dbReference>